<dbReference type="PROSITE" id="PS00356">
    <property type="entry name" value="HTH_LACI_1"/>
    <property type="match status" value="1"/>
</dbReference>
<dbReference type="CDD" id="cd06267">
    <property type="entry name" value="PBP1_LacI_sugar_binding-like"/>
    <property type="match status" value="1"/>
</dbReference>
<name>A0A5B8LSQ3_9HYPH</name>
<dbReference type="SMART" id="SM00354">
    <property type="entry name" value="HTH_LACI"/>
    <property type="match status" value="1"/>
</dbReference>
<dbReference type="InterPro" id="IPR046335">
    <property type="entry name" value="LacI/GalR-like_sensor"/>
</dbReference>
<dbReference type="InterPro" id="IPR000843">
    <property type="entry name" value="HTH_LacI"/>
</dbReference>
<dbReference type="EMBL" id="CP042304">
    <property type="protein sequence ID" value="QDZ11367.1"/>
    <property type="molecule type" value="Genomic_DNA"/>
</dbReference>
<evidence type="ECO:0000259" key="4">
    <source>
        <dbReference type="PROSITE" id="PS50932"/>
    </source>
</evidence>
<dbReference type="CDD" id="cd01392">
    <property type="entry name" value="HTH_LacI"/>
    <property type="match status" value="1"/>
</dbReference>
<reference evidence="6 7" key="1">
    <citation type="submission" date="2019-07" db="EMBL/GenBank/DDBJ databases">
        <title>Full genome sequence of Devosia sp. Gsoil 520.</title>
        <authorList>
            <person name="Im W.-T."/>
        </authorList>
    </citation>
    <scope>NUCLEOTIDE SEQUENCE [LARGE SCALE GENOMIC DNA]</scope>
    <source>
        <strain evidence="6 7">Gsoil 520</strain>
    </source>
</reference>
<dbReference type="GO" id="GO:0000976">
    <property type="term" value="F:transcription cis-regulatory region binding"/>
    <property type="evidence" value="ECO:0007669"/>
    <property type="project" value="TreeGrafter"/>
</dbReference>
<proteinExistence type="predicted"/>
<keyword evidence="3" id="KW-0804">Transcription</keyword>
<dbReference type="RefSeq" id="WP_146290189.1">
    <property type="nucleotide sequence ID" value="NZ_CP042304.1"/>
</dbReference>
<feature type="domain" description="HTH cro/C1-type" evidence="5">
    <location>
        <begin position="6"/>
        <end position="53"/>
    </location>
</feature>
<dbReference type="Gene3D" id="1.10.260.40">
    <property type="entry name" value="lambda repressor-like DNA-binding domains"/>
    <property type="match status" value="1"/>
</dbReference>
<evidence type="ECO:0000259" key="5">
    <source>
        <dbReference type="PROSITE" id="PS50943"/>
    </source>
</evidence>
<sequence length="344" mass="37188">MSSEFQQNLTIFDIAEAAGVSVTTVSRILNNKPDVSAKTIAKVRDVMQRLGYQPHASARRLASGRSNVIAVLPHATAGELGSVTYEYITGIVDAAEAEDFSVNLLPRSTSEEKLRSLFGSGQFDGIALLQVQTNDWRVEALRQSGKPFVLVGRTEDTAGVSYVDVDLVRGAHEMVEAVAARGHRRIVLIGNALHQKVRRFSARLIHDGYQSGMAGLGLEPLVIDTEFSIDGVVQAIKDGLTAALVPSCFFIGGHVAMPQILNRLREDGVDVPGRVSLVSILPDPVAEITTPRTTTIDLPGREMGQHAGRTLIEQVTGRTGTRQILLPPQIIWRDSVRTTAEGNP</sequence>
<dbReference type="Pfam" id="PF00356">
    <property type="entry name" value="LacI"/>
    <property type="match status" value="1"/>
</dbReference>
<evidence type="ECO:0000256" key="3">
    <source>
        <dbReference type="ARBA" id="ARBA00023163"/>
    </source>
</evidence>
<keyword evidence="2" id="KW-0238">DNA-binding</keyword>
<dbReference type="InterPro" id="IPR028082">
    <property type="entry name" value="Peripla_BP_I"/>
</dbReference>
<dbReference type="SUPFAM" id="SSF53822">
    <property type="entry name" value="Periplasmic binding protein-like I"/>
    <property type="match status" value="1"/>
</dbReference>
<dbReference type="OrthoDB" id="234496at2"/>
<dbReference type="PANTHER" id="PTHR30146:SF153">
    <property type="entry name" value="LACTOSE OPERON REPRESSOR"/>
    <property type="match status" value="1"/>
</dbReference>
<dbReference type="PRINTS" id="PR00036">
    <property type="entry name" value="HTHLACI"/>
</dbReference>
<dbReference type="PROSITE" id="PS50932">
    <property type="entry name" value="HTH_LACI_2"/>
    <property type="match status" value="1"/>
</dbReference>
<organism evidence="6 7">
    <name type="scientific">Devosia ginsengisoli</name>
    <dbReference type="NCBI Taxonomy" id="400770"/>
    <lineage>
        <taxon>Bacteria</taxon>
        <taxon>Pseudomonadati</taxon>
        <taxon>Pseudomonadota</taxon>
        <taxon>Alphaproteobacteria</taxon>
        <taxon>Hyphomicrobiales</taxon>
        <taxon>Devosiaceae</taxon>
        <taxon>Devosia</taxon>
    </lineage>
</organism>
<keyword evidence="7" id="KW-1185">Reference proteome</keyword>
<dbReference type="AlphaFoldDB" id="A0A5B8LSQ3"/>
<dbReference type="Pfam" id="PF13377">
    <property type="entry name" value="Peripla_BP_3"/>
    <property type="match status" value="1"/>
</dbReference>
<dbReference type="Proteomes" id="UP000315364">
    <property type="component" value="Chromosome"/>
</dbReference>
<dbReference type="KEGG" id="dea:FPZ08_11700"/>
<feature type="domain" description="HTH lacI-type" evidence="4">
    <location>
        <begin position="9"/>
        <end position="63"/>
    </location>
</feature>
<dbReference type="InterPro" id="IPR010982">
    <property type="entry name" value="Lambda_DNA-bd_dom_sf"/>
</dbReference>
<protein>
    <submittedName>
        <fullName evidence="6">LacI family transcriptional regulator</fullName>
    </submittedName>
</protein>
<dbReference type="InterPro" id="IPR001387">
    <property type="entry name" value="Cro/C1-type_HTH"/>
</dbReference>
<dbReference type="SUPFAM" id="SSF47413">
    <property type="entry name" value="lambda repressor-like DNA-binding domains"/>
    <property type="match status" value="1"/>
</dbReference>
<gene>
    <name evidence="6" type="ORF">FPZ08_11700</name>
</gene>
<dbReference type="Gene3D" id="3.40.50.2300">
    <property type="match status" value="2"/>
</dbReference>
<evidence type="ECO:0000313" key="7">
    <source>
        <dbReference type="Proteomes" id="UP000315364"/>
    </source>
</evidence>
<dbReference type="PANTHER" id="PTHR30146">
    <property type="entry name" value="LACI-RELATED TRANSCRIPTIONAL REPRESSOR"/>
    <property type="match status" value="1"/>
</dbReference>
<accession>A0A5B8LSQ3</accession>
<keyword evidence="1" id="KW-0805">Transcription regulation</keyword>
<dbReference type="PROSITE" id="PS50943">
    <property type="entry name" value="HTH_CROC1"/>
    <property type="match status" value="1"/>
</dbReference>
<evidence type="ECO:0000313" key="6">
    <source>
        <dbReference type="EMBL" id="QDZ11367.1"/>
    </source>
</evidence>
<dbReference type="GO" id="GO:0003700">
    <property type="term" value="F:DNA-binding transcription factor activity"/>
    <property type="evidence" value="ECO:0007669"/>
    <property type="project" value="TreeGrafter"/>
</dbReference>
<evidence type="ECO:0000256" key="1">
    <source>
        <dbReference type="ARBA" id="ARBA00023015"/>
    </source>
</evidence>
<evidence type="ECO:0000256" key="2">
    <source>
        <dbReference type="ARBA" id="ARBA00023125"/>
    </source>
</evidence>